<sequence length="391" mass="44388">MGNTRRMIKRIGSRVVQISCESEGKVEKLCNVHELCSNSGTKTKQYREETTNVNASDTSRKRKRGFTCLRGIWNLPPGKRIVVQLGKNMQPIGDEGGLLGEFLGTIARNGELAPLFTTWKQITEDMRNAMIRIVESKFDYPRIPAMEKWILHSINSKWRNWKSDLKAAHYDSSQPLSYHLKNLPERVRRDQWKNLVAFWSSKGGKKLSNINKANRAKQKIRHTLGKKSFARITAEKEAELGRELNRVDLFILSHERKKGKKPVDKGVAEAIGSMTVLMEVYPELCKSDTPLNEDAVSLVLGKEKPGRIRCYGIGPCPKDFRASNSSSLLMENLRSENGKDEEIHKFKEELEAAQEQLKMTNGDVQELQAQLKKMSNIVQKLSAYCGLEVVS</sequence>
<dbReference type="PANTHER" id="PTHR33144">
    <property type="entry name" value="OS10G0409366 PROTEIN-RELATED"/>
    <property type="match status" value="1"/>
</dbReference>
<dbReference type="EMBL" id="JBJKBG010000002">
    <property type="protein sequence ID" value="KAL3749585.1"/>
    <property type="molecule type" value="Genomic_DNA"/>
</dbReference>
<keyword evidence="1" id="KW-0175">Coiled coil</keyword>
<reference evidence="2 3" key="1">
    <citation type="submission" date="2024-11" db="EMBL/GenBank/DDBJ databases">
        <title>Chromosome-level genome assembly of Eucalyptus globulus Labill. provides insights into its genome evolution.</title>
        <authorList>
            <person name="Li X."/>
        </authorList>
    </citation>
    <scope>NUCLEOTIDE SEQUENCE [LARGE SCALE GENOMIC DNA]</scope>
    <source>
        <strain evidence="2">CL2024</strain>
        <tissue evidence="2">Fresh tender leaves</tissue>
    </source>
</reference>
<dbReference type="Proteomes" id="UP001634007">
    <property type="component" value="Unassembled WGS sequence"/>
</dbReference>
<evidence type="ECO:0000313" key="3">
    <source>
        <dbReference type="Proteomes" id="UP001634007"/>
    </source>
</evidence>
<dbReference type="AlphaFoldDB" id="A0ABD3LCN5"/>
<evidence type="ECO:0000313" key="2">
    <source>
        <dbReference type="EMBL" id="KAL3749585.1"/>
    </source>
</evidence>
<dbReference type="InterPro" id="IPR004252">
    <property type="entry name" value="Probable_transposase_24"/>
</dbReference>
<dbReference type="PANTHER" id="PTHR33144:SF16">
    <property type="entry name" value="OS02G0129000 PROTEIN"/>
    <property type="match status" value="1"/>
</dbReference>
<keyword evidence="3" id="KW-1185">Reference proteome</keyword>
<evidence type="ECO:0000256" key="1">
    <source>
        <dbReference type="SAM" id="Coils"/>
    </source>
</evidence>
<gene>
    <name evidence="2" type="ORF">ACJRO7_010682</name>
</gene>
<evidence type="ECO:0008006" key="4">
    <source>
        <dbReference type="Google" id="ProtNLM"/>
    </source>
</evidence>
<protein>
    <recommendedName>
        <fullName evidence="4">Transposase, Ptta/En/Spm, plant</fullName>
    </recommendedName>
</protein>
<accession>A0ABD3LCN5</accession>
<feature type="coiled-coil region" evidence="1">
    <location>
        <begin position="336"/>
        <end position="384"/>
    </location>
</feature>
<dbReference type="Pfam" id="PF03004">
    <property type="entry name" value="Transposase_24"/>
    <property type="match status" value="1"/>
</dbReference>
<proteinExistence type="predicted"/>
<comment type="caution">
    <text evidence="2">The sequence shown here is derived from an EMBL/GenBank/DDBJ whole genome shotgun (WGS) entry which is preliminary data.</text>
</comment>
<organism evidence="2 3">
    <name type="scientific">Eucalyptus globulus</name>
    <name type="common">Tasmanian blue gum</name>
    <dbReference type="NCBI Taxonomy" id="34317"/>
    <lineage>
        <taxon>Eukaryota</taxon>
        <taxon>Viridiplantae</taxon>
        <taxon>Streptophyta</taxon>
        <taxon>Embryophyta</taxon>
        <taxon>Tracheophyta</taxon>
        <taxon>Spermatophyta</taxon>
        <taxon>Magnoliopsida</taxon>
        <taxon>eudicotyledons</taxon>
        <taxon>Gunneridae</taxon>
        <taxon>Pentapetalae</taxon>
        <taxon>rosids</taxon>
        <taxon>malvids</taxon>
        <taxon>Myrtales</taxon>
        <taxon>Myrtaceae</taxon>
        <taxon>Myrtoideae</taxon>
        <taxon>Eucalypteae</taxon>
        <taxon>Eucalyptus</taxon>
    </lineage>
</organism>
<name>A0ABD3LCN5_EUCGL</name>